<keyword evidence="3" id="KW-1185">Reference proteome</keyword>
<reference evidence="2 3" key="1">
    <citation type="journal article" date="2018" name="Mol. Plant">
        <title>The genome of Artemisia annua provides insight into the evolution of Asteraceae family and artemisinin biosynthesis.</title>
        <authorList>
            <person name="Shen Q."/>
            <person name="Zhang L."/>
            <person name="Liao Z."/>
            <person name="Wang S."/>
            <person name="Yan T."/>
            <person name="Shi P."/>
            <person name="Liu M."/>
            <person name="Fu X."/>
            <person name="Pan Q."/>
            <person name="Wang Y."/>
            <person name="Lv Z."/>
            <person name="Lu X."/>
            <person name="Zhang F."/>
            <person name="Jiang W."/>
            <person name="Ma Y."/>
            <person name="Chen M."/>
            <person name="Hao X."/>
            <person name="Li L."/>
            <person name="Tang Y."/>
            <person name="Lv G."/>
            <person name="Zhou Y."/>
            <person name="Sun X."/>
            <person name="Brodelius P.E."/>
            <person name="Rose J.K.C."/>
            <person name="Tang K."/>
        </authorList>
    </citation>
    <scope>NUCLEOTIDE SEQUENCE [LARGE SCALE GENOMIC DNA]</scope>
    <source>
        <strain evidence="3">cv. Huhao1</strain>
        <tissue evidence="2">Leaf</tissue>
    </source>
</reference>
<organism evidence="2 3">
    <name type="scientific">Artemisia annua</name>
    <name type="common">Sweet wormwood</name>
    <dbReference type="NCBI Taxonomy" id="35608"/>
    <lineage>
        <taxon>Eukaryota</taxon>
        <taxon>Viridiplantae</taxon>
        <taxon>Streptophyta</taxon>
        <taxon>Embryophyta</taxon>
        <taxon>Tracheophyta</taxon>
        <taxon>Spermatophyta</taxon>
        <taxon>Magnoliopsida</taxon>
        <taxon>eudicotyledons</taxon>
        <taxon>Gunneridae</taxon>
        <taxon>Pentapetalae</taxon>
        <taxon>asterids</taxon>
        <taxon>campanulids</taxon>
        <taxon>Asterales</taxon>
        <taxon>Asteraceae</taxon>
        <taxon>Asteroideae</taxon>
        <taxon>Anthemideae</taxon>
        <taxon>Artemisiinae</taxon>
        <taxon>Artemisia</taxon>
    </lineage>
</organism>
<dbReference type="AlphaFoldDB" id="A0A2U1LH08"/>
<proteinExistence type="predicted"/>
<protein>
    <submittedName>
        <fullName evidence="2">Uncharacterized protein</fullName>
    </submittedName>
</protein>
<gene>
    <name evidence="2" type="ORF">CTI12_AA490200</name>
</gene>
<accession>A0A2U1LH08</accession>
<evidence type="ECO:0000313" key="3">
    <source>
        <dbReference type="Proteomes" id="UP000245207"/>
    </source>
</evidence>
<dbReference type="EMBL" id="PKPP01009429">
    <property type="protein sequence ID" value="PWA48278.1"/>
    <property type="molecule type" value="Genomic_DNA"/>
</dbReference>
<comment type="caution">
    <text evidence="2">The sequence shown here is derived from an EMBL/GenBank/DDBJ whole genome shotgun (WGS) entry which is preliminary data.</text>
</comment>
<evidence type="ECO:0000313" key="2">
    <source>
        <dbReference type="EMBL" id="PWA48278.1"/>
    </source>
</evidence>
<sequence length="250" mass="29442">MEEVKEDDNKAGFERFSPYYLVRYVIFVGWKMGPKRSRHTATKSPMGFASKSPKKQKQKTVIGDSNPIFQEMINQQLETLLPEIVNHASTQIYIHNHVHWCNHKDGDECRQTTTASECRRRLALDSGGNFPAAQADLKEKKSCNNIFFRPINRQFFELLDRIFNPINRRSGAKWNNDWERRLWVSVRDLRRSRSESYRDPLSQEFQPSFEHLIGFLPAQRQISMFSATFLVTVKDFKDRYLKMPYVVTLI</sequence>
<dbReference type="Proteomes" id="UP000245207">
    <property type="component" value="Unassembled WGS sequence"/>
</dbReference>
<dbReference type="STRING" id="35608.A0A2U1LH08"/>
<feature type="region of interest" description="Disordered" evidence="1">
    <location>
        <begin position="38"/>
        <end position="60"/>
    </location>
</feature>
<evidence type="ECO:0000256" key="1">
    <source>
        <dbReference type="SAM" id="MobiDB-lite"/>
    </source>
</evidence>
<name>A0A2U1LH08_ARTAN</name>